<keyword evidence="4" id="KW-0812">Transmembrane</keyword>
<dbReference type="PRINTS" id="PR00038">
    <property type="entry name" value="HTHLUXR"/>
</dbReference>
<feature type="transmembrane region" description="Helical" evidence="4">
    <location>
        <begin position="71"/>
        <end position="94"/>
    </location>
</feature>
<keyword evidence="4" id="KW-1133">Transmembrane helix</keyword>
<keyword evidence="1" id="KW-0805">Transcription regulation</keyword>
<evidence type="ECO:0000256" key="2">
    <source>
        <dbReference type="ARBA" id="ARBA00023125"/>
    </source>
</evidence>
<evidence type="ECO:0000256" key="3">
    <source>
        <dbReference type="ARBA" id="ARBA00023163"/>
    </source>
</evidence>
<evidence type="ECO:0000256" key="1">
    <source>
        <dbReference type="ARBA" id="ARBA00023015"/>
    </source>
</evidence>
<dbReference type="Pfam" id="PF00196">
    <property type="entry name" value="GerE"/>
    <property type="match status" value="1"/>
</dbReference>
<protein>
    <submittedName>
        <fullName evidence="6">Response regulator transcription factor</fullName>
    </submittedName>
</protein>
<keyword evidence="3" id="KW-0804">Transcription</keyword>
<dbReference type="InterPro" id="IPR036388">
    <property type="entry name" value="WH-like_DNA-bd_sf"/>
</dbReference>
<sequence length="309" mass="36020">MQINCTQMHLVTLLAIVIELVAIGAQSALYLNRKKEHKRLWYIVLLLLLVIFNVANGLFPDDKYHIPIYVQHIVVNGIGFTIAAYFPFYFYLAFGLQKLRFLAIYGVPLFLLVPYLFFFVIGYSTHEDLHFTQKYGYLIPTIYSFILLAAVGKAIWYAYRQNRNKNLYIEVVATYFAVMPWAFMAPVVYFQWGQPTETLFTNLGFVAISALLLYRTLNVSRAEQKLLSELELVPIDRIIIERNSKRFGLSNREIEIVYLICERLSYKEIANKLFISDRTVSKHVQNIFNKTLVKSRSTLVKKMNDYDDV</sequence>
<evidence type="ECO:0000256" key="4">
    <source>
        <dbReference type="SAM" id="Phobius"/>
    </source>
</evidence>
<dbReference type="EMBL" id="JAERTY010000008">
    <property type="protein sequence ID" value="MBL1410064.1"/>
    <property type="molecule type" value="Genomic_DNA"/>
</dbReference>
<name>A0ABS1R779_9SPHI</name>
<dbReference type="InterPro" id="IPR000792">
    <property type="entry name" value="Tscrpt_reg_LuxR_C"/>
</dbReference>
<feature type="transmembrane region" description="Helical" evidence="4">
    <location>
        <begin position="40"/>
        <end position="59"/>
    </location>
</feature>
<evidence type="ECO:0000313" key="6">
    <source>
        <dbReference type="EMBL" id="MBL1410064.1"/>
    </source>
</evidence>
<comment type="caution">
    <text evidence="6">The sequence shown here is derived from an EMBL/GenBank/DDBJ whole genome shotgun (WGS) entry which is preliminary data.</text>
</comment>
<evidence type="ECO:0000259" key="5">
    <source>
        <dbReference type="PROSITE" id="PS50043"/>
    </source>
</evidence>
<feature type="domain" description="HTH luxR-type" evidence="5">
    <location>
        <begin position="242"/>
        <end position="307"/>
    </location>
</feature>
<reference evidence="6 7" key="1">
    <citation type="submission" date="2021-01" db="EMBL/GenBank/DDBJ databases">
        <title>C459-1 draft genome sequence.</title>
        <authorList>
            <person name="Zhang X.-F."/>
        </authorList>
    </citation>
    <scope>NUCLEOTIDE SEQUENCE [LARGE SCALE GENOMIC DNA]</scope>
    <source>
        <strain evidence="7">C459-1</strain>
    </source>
</reference>
<evidence type="ECO:0000313" key="7">
    <source>
        <dbReference type="Proteomes" id="UP000625283"/>
    </source>
</evidence>
<feature type="transmembrane region" description="Helical" evidence="4">
    <location>
        <begin position="12"/>
        <end position="31"/>
    </location>
</feature>
<keyword evidence="7" id="KW-1185">Reference proteome</keyword>
<dbReference type="SMART" id="SM00421">
    <property type="entry name" value="HTH_LUXR"/>
    <property type="match status" value="1"/>
</dbReference>
<gene>
    <name evidence="6" type="ORF">JKG61_15015</name>
</gene>
<keyword evidence="2" id="KW-0238">DNA-binding</keyword>
<proteinExistence type="predicted"/>
<organism evidence="6 7">
    <name type="scientific">Sphingobacterium faecale</name>
    <dbReference type="NCBI Taxonomy" id="2803775"/>
    <lineage>
        <taxon>Bacteria</taxon>
        <taxon>Pseudomonadati</taxon>
        <taxon>Bacteroidota</taxon>
        <taxon>Sphingobacteriia</taxon>
        <taxon>Sphingobacteriales</taxon>
        <taxon>Sphingobacteriaceae</taxon>
        <taxon>Sphingobacterium</taxon>
    </lineage>
</organism>
<accession>A0ABS1R779</accession>
<dbReference type="PANTHER" id="PTHR44688">
    <property type="entry name" value="DNA-BINDING TRANSCRIPTIONAL ACTIVATOR DEVR_DOSR"/>
    <property type="match status" value="1"/>
</dbReference>
<feature type="transmembrane region" description="Helical" evidence="4">
    <location>
        <begin position="171"/>
        <end position="192"/>
    </location>
</feature>
<dbReference type="SUPFAM" id="SSF46894">
    <property type="entry name" value="C-terminal effector domain of the bipartite response regulators"/>
    <property type="match status" value="1"/>
</dbReference>
<dbReference type="Proteomes" id="UP000625283">
    <property type="component" value="Unassembled WGS sequence"/>
</dbReference>
<dbReference type="CDD" id="cd06170">
    <property type="entry name" value="LuxR_C_like"/>
    <property type="match status" value="1"/>
</dbReference>
<feature type="transmembrane region" description="Helical" evidence="4">
    <location>
        <begin position="135"/>
        <end position="159"/>
    </location>
</feature>
<feature type="transmembrane region" description="Helical" evidence="4">
    <location>
        <begin position="198"/>
        <end position="217"/>
    </location>
</feature>
<dbReference type="InterPro" id="IPR016032">
    <property type="entry name" value="Sig_transdc_resp-reg_C-effctor"/>
</dbReference>
<dbReference type="Gene3D" id="1.10.10.10">
    <property type="entry name" value="Winged helix-like DNA-binding domain superfamily/Winged helix DNA-binding domain"/>
    <property type="match status" value="1"/>
</dbReference>
<keyword evidence="4" id="KW-0472">Membrane</keyword>
<feature type="transmembrane region" description="Helical" evidence="4">
    <location>
        <begin position="101"/>
        <end position="123"/>
    </location>
</feature>
<dbReference type="PANTHER" id="PTHR44688:SF16">
    <property type="entry name" value="DNA-BINDING TRANSCRIPTIONAL ACTIVATOR DEVR_DOSR"/>
    <property type="match status" value="1"/>
</dbReference>
<dbReference type="PROSITE" id="PS50043">
    <property type="entry name" value="HTH_LUXR_2"/>
    <property type="match status" value="1"/>
</dbReference>